<dbReference type="InterPro" id="IPR036188">
    <property type="entry name" value="FAD/NAD-bd_sf"/>
</dbReference>
<feature type="domain" description="FAD-dependent urate hydroxylase HpyO/Asp monooxygenase CreE-like FAD/NAD(P)-binding" evidence="1">
    <location>
        <begin position="4"/>
        <end position="177"/>
    </location>
</feature>
<dbReference type="Pfam" id="PF13454">
    <property type="entry name" value="NAD_binding_9"/>
    <property type="match status" value="1"/>
</dbReference>
<dbReference type="SUPFAM" id="SSF51905">
    <property type="entry name" value="FAD/NAD(P)-binding domain"/>
    <property type="match status" value="1"/>
</dbReference>
<sequence>MNIAIIGAGPRGLSLCERLIAQASINQQSLSLTLIDPYPPGGAIWQTNQPQSLLLNSVTSQVTLFTDETLETGGPITPGPSLYEWAKKDGRNFARKNQPSLVPEIDNLDPDGHCSRAIYGLYQKWFYQQLIETLPPFITFTYLQENAIGLIPKQTHYLLKTDRHSLQSDRVILAVGHHQVSLTEEEDRLNEFARQKGFLYSPPQNAADVDFNKVKGGEPVILRGLGLAFFDYVTRLTTDRGGVFIGTDCLRYIPSGNEPTIIAGSGRGLPYHARGANQKQPTEQILPRFLTTERLRSWQAKGQDQSTEFFFYLQKEMELVYYQRWLSQGDQEAFQAAFTEQFVRQNGATDVLTDFQIPRQNWLDWRYILDPYERKESQSVRDFLLTYLTWDVTEAAKGNLTSPISSMFELLKDLRDPLRFMLDQQLFSPKALKEKFWQSFVPLNAFLSIGPPLQRIRELIALIEADIVTILGPKMTVEESDTFVAYSTNYPQQRYPAKQVLEARIQSTDIRRTANPLLRQLLADGIASPHKLYLPKEAPFYTGAIAIDPATSQLLDPNDQIQEGLYCFGIPTEGIHWLTAATAQPGTNAFNLRQADQIAAHCLTSSLLGDRSCLQ</sequence>
<proteinExistence type="predicted"/>
<accession>A0A376H573</accession>
<dbReference type="InterPro" id="IPR052189">
    <property type="entry name" value="L-asp_N-monooxygenase_NS-form"/>
</dbReference>
<dbReference type="PANTHER" id="PTHR40254">
    <property type="entry name" value="BLR0577 PROTEIN"/>
    <property type="match status" value="1"/>
</dbReference>
<dbReference type="AlphaFoldDB" id="A0A376H573"/>
<dbReference type="InterPro" id="IPR038732">
    <property type="entry name" value="HpyO/CreE_NAD-binding"/>
</dbReference>
<evidence type="ECO:0000313" key="2">
    <source>
        <dbReference type="EMBL" id="STD85092.1"/>
    </source>
</evidence>
<organism evidence="2 3">
    <name type="scientific">Enterococcus gallinarum</name>
    <dbReference type="NCBI Taxonomy" id="1353"/>
    <lineage>
        <taxon>Bacteria</taxon>
        <taxon>Bacillati</taxon>
        <taxon>Bacillota</taxon>
        <taxon>Bacilli</taxon>
        <taxon>Lactobacillales</taxon>
        <taxon>Enterococcaceae</taxon>
        <taxon>Enterococcus</taxon>
    </lineage>
</organism>
<gene>
    <name evidence="2" type="ORF">NCTC12360_03644</name>
</gene>
<name>A0A376H573_ENTGA</name>
<evidence type="ECO:0000313" key="3">
    <source>
        <dbReference type="Proteomes" id="UP000254807"/>
    </source>
</evidence>
<dbReference type="PANTHER" id="PTHR40254:SF1">
    <property type="entry name" value="BLR0577 PROTEIN"/>
    <property type="match status" value="1"/>
</dbReference>
<dbReference type="Proteomes" id="UP000254807">
    <property type="component" value="Unassembled WGS sequence"/>
</dbReference>
<protein>
    <submittedName>
        <fullName evidence="2">Pyr_redox super family</fullName>
    </submittedName>
</protein>
<dbReference type="OrthoDB" id="6309046at2"/>
<keyword evidence="3" id="KW-1185">Reference proteome</keyword>
<evidence type="ECO:0000259" key="1">
    <source>
        <dbReference type="Pfam" id="PF13454"/>
    </source>
</evidence>
<reference evidence="2 3" key="1">
    <citation type="submission" date="2018-06" db="EMBL/GenBank/DDBJ databases">
        <authorList>
            <consortium name="Pathogen Informatics"/>
            <person name="Doyle S."/>
        </authorList>
    </citation>
    <scope>NUCLEOTIDE SEQUENCE [LARGE SCALE GENOMIC DNA]</scope>
    <source>
        <strain evidence="2 3">NCTC12360</strain>
    </source>
</reference>
<dbReference type="EMBL" id="UFYW01000001">
    <property type="protein sequence ID" value="STD85092.1"/>
    <property type="molecule type" value="Genomic_DNA"/>
</dbReference>